<dbReference type="InterPro" id="IPR036691">
    <property type="entry name" value="Endo/exonu/phosph_ase_sf"/>
</dbReference>
<name>A0AAW2WUF0_9LAMI</name>
<comment type="caution">
    <text evidence="1">The sequence shown here is derived from an EMBL/GenBank/DDBJ whole genome shotgun (WGS) entry which is preliminary data.</text>
</comment>
<dbReference type="EMBL" id="JACGWN010000007">
    <property type="protein sequence ID" value="KAL0444891.1"/>
    <property type="molecule type" value="Genomic_DNA"/>
</dbReference>
<reference evidence="1" key="2">
    <citation type="journal article" date="2024" name="Plant">
        <title>Genomic evolution and insights into agronomic trait innovations of Sesamum species.</title>
        <authorList>
            <person name="Miao H."/>
            <person name="Wang L."/>
            <person name="Qu L."/>
            <person name="Liu H."/>
            <person name="Sun Y."/>
            <person name="Le M."/>
            <person name="Wang Q."/>
            <person name="Wei S."/>
            <person name="Zheng Y."/>
            <person name="Lin W."/>
            <person name="Duan Y."/>
            <person name="Cao H."/>
            <person name="Xiong S."/>
            <person name="Wang X."/>
            <person name="Wei L."/>
            <person name="Li C."/>
            <person name="Ma Q."/>
            <person name="Ju M."/>
            <person name="Zhao R."/>
            <person name="Li G."/>
            <person name="Mu C."/>
            <person name="Tian Q."/>
            <person name="Mei H."/>
            <person name="Zhang T."/>
            <person name="Gao T."/>
            <person name="Zhang H."/>
        </authorList>
    </citation>
    <scope>NUCLEOTIDE SEQUENCE</scope>
    <source>
        <strain evidence="1">KEN1</strain>
    </source>
</reference>
<proteinExistence type="predicted"/>
<evidence type="ECO:0000313" key="1">
    <source>
        <dbReference type="EMBL" id="KAL0444891.1"/>
    </source>
</evidence>
<organism evidence="1">
    <name type="scientific">Sesamum latifolium</name>
    <dbReference type="NCBI Taxonomy" id="2727402"/>
    <lineage>
        <taxon>Eukaryota</taxon>
        <taxon>Viridiplantae</taxon>
        <taxon>Streptophyta</taxon>
        <taxon>Embryophyta</taxon>
        <taxon>Tracheophyta</taxon>
        <taxon>Spermatophyta</taxon>
        <taxon>Magnoliopsida</taxon>
        <taxon>eudicotyledons</taxon>
        <taxon>Gunneridae</taxon>
        <taxon>Pentapetalae</taxon>
        <taxon>asterids</taxon>
        <taxon>lamiids</taxon>
        <taxon>Lamiales</taxon>
        <taxon>Pedaliaceae</taxon>
        <taxon>Sesamum</taxon>
    </lineage>
</organism>
<evidence type="ECO:0008006" key="2">
    <source>
        <dbReference type="Google" id="ProtNLM"/>
    </source>
</evidence>
<accession>A0AAW2WUF0</accession>
<protein>
    <recommendedName>
        <fullName evidence="2">Endonuclease/exonuclease/phosphatase domain-containing protein</fullName>
    </recommendedName>
</protein>
<sequence length="169" mass="19379">MIRAASWNVRGLNRRDHQTAVRDLISEFSLLFVGLVDTRVAAQHVSRVQEAVLQHWKWFNAPNEAGNRIWLTWDDSEIDVVILEVHEQCIHSRVCMKRTLDACLITVVYRMLANDSWLARWPESVCLSSTPRTSDHSPLILRGHAMHRSGVYFASTISSGCPEFYGRCE</sequence>
<dbReference type="SUPFAM" id="SSF56219">
    <property type="entry name" value="DNase I-like"/>
    <property type="match status" value="1"/>
</dbReference>
<dbReference type="Gene3D" id="3.60.10.10">
    <property type="entry name" value="Endonuclease/exonuclease/phosphatase"/>
    <property type="match status" value="1"/>
</dbReference>
<reference evidence="1" key="1">
    <citation type="submission" date="2020-06" db="EMBL/GenBank/DDBJ databases">
        <authorList>
            <person name="Li T."/>
            <person name="Hu X."/>
            <person name="Zhang T."/>
            <person name="Song X."/>
            <person name="Zhang H."/>
            <person name="Dai N."/>
            <person name="Sheng W."/>
            <person name="Hou X."/>
            <person name="Wei L."/>
        </authorList>
    </citation>
    <scope>NUCLEOTIDE SEQUENCE</scope>
    <source>
        <strain evidence="1">KEN1</strain>
        <tissue evidence="1">Leaf</tissue>
    </source>
</reference>
<gene>
    <name evidence="1" type="ORF">Slati_2211800</name>
</gene>
<dbReference type="AlphaFoldDB" id="A0AAW2WUF0"/>